<dbReference type="Proteomes" id="UP000593564">
    <property type="component" value="Unassembled WGS sequence"/>
</dbReference>
<comment type="caution">
    <text evidence="2">The sequence shown here is derived from an EMBL/GenBank/DDBJ whole genome shotgun (WGS) entry which is preliminary data.</text>
</comment>
<accession>A0A7J7HNM9</accession>
<reference evidence="2 3" key="2">
    <citation type="submission" date="2020-07" db="EMBL/GenBank/DDBJ databases">
        <title>Genome assembly of wild tea tree DASZ reveals pedigree and selection history of tea varieties.</title>
        <authorList>
            <person name="Zhang W."/>
        </authorList>
    </citation>
    <scope>NUCLEOTIDE SEQUENCE [LARGE SCALE GENOMIC DNA]</scope>
    <source>
        <strain evidence="3">cv. G240</strain>
        <tissue evidence="2">Leaf</tissue>
    </source>
</reference>
<proteinExistence type="predicted"/>
<feature type="transmembrane region" description="Helical" evidence="1">
    <location>
        <begin position="6"/>
        <end position="24"/>
    </location>
</feature>
<gene>
    <name evidence="2" type="ORF">HYC85_007329</name>
</gene>
<keyword evidence="1" id="KW-1133">Transmembrane helix</keyword>
<dbReference type="EMBL" id="JACBKZ010000003">
    <property type="protein sequence ID" value="KAF5954473.1"/>
    <property type="molecule type" value="Genomic_DNA"/>
</dbReference>
<keyword evidence="1" id="KW-0472">Membrane</keyword>
<reference evidence="3" key="1">
    <citation type="journal article" date="2020" name="Nat. Commun.">
        <title>Genome assembly of wild tea tree DASZ reveals pedigree and selection history of tea varieties.</title>
        <authorList>
            <person name="Zhang W."/>
            <person name="Zhang Y."/>
            <person name="Qiu H."/>
            <person name="Guo Y."/>
            <person name="Wan H."/>
            <person name="Zhang X."/>
            <person name="Scossa F."/>
            <person name="Alseekh S."/>
            <person name="Zhang Q."/>
            <person name="Wang P."/>
            <person name="Xu L."/>
            <person name="Schmidt M.H."/>
            <person name="Jia X."/>
            <person name="Li D."/>
            <person name="Zhu A."/>
            <person name="Guo F."/>
            <person name="Chen W."/>
            <person name="Ni D."/>
            <person name="Usadel B."/>
            <person name="Fernie A.R."/>
            <person name="Wen W."/>
        </authorList>
    </citation>
    <scope>NUCLEOTIDE SEQUENCE [LARGE SCALE GENOMIC DNA]</scope>
    <source>
        <strain evidence="3">cv. G240</strain>
    </source>
</reference>
<evidence type="ECO:0000313" key="3">
    <source>
        <dbReference type="Proteomes" id="UP000593564"/>
    </source>
</evidence>
<evidence type="ECO:0000256" key="1">
    <source>
        <dbReference type="SAM" id="Phobius"/>
    </source>
</evidence>
<organism evidence="2 3">
    <name type="scientific">Camellia sinensis</name>
    <name type="common">Tea plant</name>
    <name type="synonym">Thea sinensis</name>
    <dbReference type="NCBI Taxonomy" id="4442"/>
    <lineage>
        <taxon>Eukaryota</taxon>
        <taxon>Viridiplantae</taxon>
        <taxon>Streptophyta</taxon>
        <taxon>Embryophyta</taxon>
        <taxon>Tracheophyta</taxon>
        <taxon>Spermatophyta</taxon>
        <taxon>Magnoliopsida</taxon>
        <taxon>eudicotyledons</taxon>
        <taxon>Gunneridae</taxon>
        <taxon>Pentapetalae</taxon>
        <taxon>asterids</taxon>
        <taxon>Ericales</taxon>
        <taxon>Theaceae</taxon>
        <taxon>Camellia</taxon>
    </lineage>
</organism>
<protein>
    <submittedName>
        <fullName evidence="2">Uncharacterized protein</fullName>
    </submittedName>
</protein>
<dbReference type="AlphaFoldDB" id="A0A7J7HNM9"/>
<name>A0A7J7HNM9_CAMSI</name>
<evidence type="ECO:0000313" key="2">
    <source>
        <dbReference type="EMBL" id="KAF5954473.1"/>
    </source>
</evidence>
<keyword evidence="1" id="KW-0812">Transmembrane</keyword>
<sequence length="125" mass="14605">MVVLMVVLRVVLGLICVCTALLRWNEVKYRKKKGLPPSTMGWPLFGKTTEFLKQGPNFMKNQRARQKSMLDILDKCDIIALYGSTHKYMSGALLALDDQWNVPWDDRWDNRWDVRLVVRWDPPPT</sequence>
<keyword evidence="3" id="KW-1185">Reference proteome</keyword>